<dbReference type="EMBL" id="BQNB010010898">
    <property type="protein sequence ID" value="GJS83411.1"/>
    <property type="molecule type" value="Genomic_DNA"/>
</dbReference>
<comment type="caution">
    <text evidence="2">The sequence shown here is derived from an EMBL/GenBank/DDBJ whole genome shotgun (WGS) entry which is preliminary data.</text>
</comment>
<feature type="region of interest" description="Disordered" evidence="1">
    <location>
        <begin position="507"/>
        <end position="573"/>
    </location>
</feature>
<evidence type="ECO:0000256" key="1">
    <source>
        <dbReference type="SAM" id="MobiDB-lite"/>
    </source>
</evidence>
<evidence type="ECO:0000313" key="3">
    <source>
        <dbReference type="Proteomes" id="UP001151760"/>
    </source>
</evidence>
<feature type="compositionally biased region" description="Basic and acidic residues" evidence="1">
    <location>
        <begin position="201"/>
        <end position="222"/>
    </location>
</feature>
<name>A0ABQ4Z1A0_9ASTR</name>
<gene>
    <name evidence="2" type="ORF">Tco_0749952</name>
</gene>
<feature type="compositionally biased region" description="Low complexity" evidence="1">
    <location>
        <begin position="547"/>
        <end position="570"/>
    </location>
</feature>
<organism evidence="2 3">
    <name type="scientific">Tanacetum coccineum</name>
    <dbReference type="NCBI Taxonomy" id="301880"/>
    <lineage>
        <taxon>Eukaryota</taxon>
        <taxon>Viridiplantae</taxon>
        <taxon>Streptophyta</taxon>
        <taxon>Embryophyta</taxon>
        <taxon>Tracheophyta</taxon>
        <taxon>Spermatophyta</taxon>
        <taxon>Magnoliopsida</taxon>
        <taxon>eudicotyledons</taxon>
        <taxon>Gunneridae</taxon>
        <taxon>Pentapetalae</taxon>
        <taxon>asterids</taxon>
        <taxon>campanulids</taxon>
        <taxon>Asterales</taxon>
        <taxon>Asteraceae</taxon>
        <taxon>Asteroideae</taxon>
        <taxon>Anthemideae</taxon>
        <taxon>Anthemidinae</taxon>
        <taxon>Tanacetum</taxon>
    </lineage>
</organism>
<feature type="compositionally biased region" description="Basic and acidic residues" evidence="1">
    <location>
        <begin position="507"/>
        <end position="533"/>
    </location>
</feature>
<feature type="region of interest" description="Disordered" evidence="1">
    <location>
        <begin position="249"/>
        <end position="354"/>
    </location>
</feature>
<feature type="compositionally biased region" description="Acidic residues" evidence="1">
    <location>
        <begin position="333"/>
        <end position="352"/>
    </location>
</feature>
<reference evidence="2" key="1">
    <citation type="journal article" date="2022" name="Int. J. Mol. Sci.">
        <title>Draft Genome of Tanacetum Coccineum: Genomic Comparison of Closely Related Tanacetum-Family Plants.</title>
        <authorList>
            <person name="Yamashiro T."/>
            <person name="Shiraishi A."/>
            <person name="Nakayama K."/>
            <person name="Satake H."/>
        </authorList>
    </citation>
    <scope>NUCLEOTIDE SEQUENCE</scope>
</reference>
<keyword evidence="3" id="KW-1185">Reference proteome</keyword>
<protein>
    <submittedName>
        <fullName evidence="2">Uncharacterized protein</fullName>
    </submittedName>
</protein>
<feature type="region of interest" description="Disordered" evidence="1">
    <location>
        <begin position="200"/>
        <end position="222"/>
    </location>
</feature>
<feature type="region of interest" description="Disordered" evidence="1">
    <location>
        <begin position="607"/>
        <end position="657"/>
    </location>
</feature>
<feature type="compositionally biased region" description="Acidic residues" evidence="1">
    <location>
        <begin position="278"/>
        <end position="306"/>
    </location>
</feature>
<sequence length="825" mass="93754">MTTTTAQQVALDDALITLENLVDIGKCNLRINHAKTQKEPTYQVFLDAIALTTCYPTFLVTADVPEIYMQTFAAIINKCLSGKITENKDYKKQEKMYYPRFTKAITHHFITKDKSILMRNIMFMHTAQDDSILGPMRFVSKSDDFQVHGALLPNRMTNKQMWDSTAYKTYLAYATGAASPKMKRKFKKLDSPSKKRILVTIEKEEPEPAKKVKTSRKAERSKGIDLLSEAALLEEAQVKKVLRRSHHETLIHKAGGSGDGTGSTSGVPDEPKGKSGDSGDEANEQGDDEDVLESDDDLEQDDDERTESDNPRTSDKEEETQDNEYVHTPEDYVPTDDETNDESNDVDEEEYDRIDKELYGDVNVRLIDAEPTKEEKGDKEITDSRHVDAERVNVIQEGAIPKYKTLYALHQRISDLEKDAKELKTVDQSSTLLSTIKYEVPNAIKEYLGTSLDDALYNVLKKYDTDIIKEHSVPAKIVDKLSPKQIALYHALMESILEDEDAMDEGVADKLKKRKPDDADKDKGPFARSDRGLKRQRTSKGTENSKKTSATKESSKGKTPATSSKSSKSNKSTKDQVVELIYIQDSDNVEYDDAELNYADMPMDQGVYLGNTNEQPDDVAVPKNDWYKKSRSDPSPDPKWNKGKFVDDGPEQTSTTKSKAARYELKGIEDMVPNLWIPVKVVYGRYALMGISYWQTKCDFKRLRLNDIEDMLLLIVQKKVDNLDTNVVVHLAVNLRMFARRMVIQARVEDLQLGVESYQKKLNLTKPRTRDVDMFRRPAYTTLLNPQGVIYEDNLKRKRFMLADKLHNLSDDTLISVRDTLSQML</sequence>
<dbReference type="Proteomes" id="UP001151760">
    <property type="component" value="Unassembled WGS sequence"/>
</dbReference>
<reference evidence="2" key="2">
    <citation type="submission" date="2022-01" db="EMBL/GenBank/DDBJ databases">
        <authorList>
            <person name="Yamashiro T."/>
            <person name="Shiraishi A."/>
            <person name="Satake H."/>
            <person name="Nakayama K."/>
        </authorList>
    </citation>
    <scope>NUCLEOTIDE SEQUENCE</scope>
</reference>
<accession>A0ABQ4Z1A0</accession>
<evidence type="ECO:0000313" key="2">
    <source>
        <dbReference type="EMBL" id="GJS83411.1"/>
    </source>
</evidence>
<proteinExistence type="predicted"/>
<feature type="compositionally biased region" description="Basic and acidic residues" evidence="1">
    <location>
        <begin position="625"/>
        <end position="647"/>
    </location>
</feature>